<protein>
    <submittedName>
        <fullName evidence="2">Uncharacterized protein</fullName>
    </submittedName>
</protein>
<feature type="compositionally biased region" description="Basic and acidic residues" evidence="1">
    <location>
        <begin position="28"/>
        <end position="54"/>
    </location>
</feature>
<evidence type="ECO:0000313" key="2">
    <source>
        <dbReference type="EMBL" id="KDP32915.1"/>
    </source>
</evidence>
<feature type="region of interest" description="Disordered" evidence="1">
    <location>
        <begin position="28"/>
        <end position="55"/>
    </location>
</feature>
<feature type="compositionally biased region" description="Basic and acidic residues" evidence="1">
    <location>
        <begin position="217"/>
        <end position="250"/>
    </location>
</feature>
<dbReference type="EMBL" id="KK914569">
    <property type="protein sequence ID" value="KDP32915.1"/>
    <property type="molecule type" value="Genomic_DNA"/>
</dbReference>
<sequence length="383" mass="44800">MAGSSSISSSSDSLTEQELELLKRLSKKYEQKESKQKKSIEESKKEKEETEKSKKQVASSRTKDWKFFGKDEFNFKELFEFQGWMDFLSLNRPCYENVVKEFYGCLKTSRSESFSVKIEGKIKALSYADLSKIFNIPNIGSKVEMCIMWNITKKKPFNLYHTIFDKMQNSPKKLTYGMMLTHVFEFSEVKLNESEGHNVSKLDSGSLKLKDEEGDEEKEKGIEEEKKKKEKEEKLKEEEKEETEKEKEIVAEVETELESEIEKEKEKVEVKTEEKKDSEKFEKEKTVEIEEASDAETEKLELIEEEKETEAKAEKESELLSAQRSREAMLGRMEKELIEEHNKELDEVIKQSKAMIEDNQSVIASLERMKNINERRLATLKVK</sequence>
<feature type="compositionally biased region" description="Basic and acidic residues" evidence="1">
    <location>
        <begin position="309"/>
        <end position="325"/>
    </location>
</feature>
<accession>A0A067KKW2</accession>
<feature type="compositionally biased region" description="Basic and acidic residues" evidence="1">
    <location>
        <begin position="260"/>
        <end position="288"/>
    </location>
</feature>
<reference evidence="2 3" key="1">
    <citation type="journal article" date="2014" name="PLoS ONE">
        <title>Global Analysis of Gene Expression Profiles in Physic Nut (Jatropha curcas L.) Seedlings Exposed to Salt Stress.</title>
        <authorList>
            <person name="Zhang L."/>
            <person name="Zhang C."/>
            <person name="Wu P."/>
            <person name="Chen Y."/>
            <person name="Li M."/>
            <person name="Jiang H."/>
            <person name="Wu G."/>
        </authorList>
    </citation>
    <scope>NUCLEOTIDE SEQUENCE [LARGE SCALE GENOMIC DNA]</scope>
    <source>
        <strain evidence="3">cv. GZQX0401</strain>
        <tissue evidence="2">Young leaves</tissue>
    </source>
</reference>
<feature type="region of interest" description="Disordered" evidence="1">
    <location>
        <begin position="195"/>
        <end position="299"/>
    </location>
</feature>
<evidence type="ECO:0000313" key="3">
    <source>
        <dbReference type="Proteomes" id="UP000027138"/>
    </source>
</evidence>
<keyword evidence="3" id="KW-1185">Reference proteome</keyword>
<dbReference type="OrthoDB" id="1751168at2759"/>
<dbReference type="AlphaFoldDB" id="A0A067KKW2"/>
<evidence type="ECO:0000256" key="1">
    <source>
        <dbReference type="SAM" id="MobiDB-lite"/>
    </source>
</evidence>
<organism evidence="2 3">
    <name type="scientific">Jatropha curcas</name>
    <name type="common">Barbados nut</name>
    <dbReference type="NCBI Taxonomy" id="180498"/>
    <lineage>
        <taxon>Eukaryota</taxon>
        <taxon>Viridiplantae</taxon>
        <taxon>Streptophyta</taxon>
        <taxon>Embryophyta</taxon>
        <taxon>Tracheophyta</taxon>
        <taxon>Spermatophyta</taxon>
        <taxon>Magnoliopsida</taxon>
        <taxon>eudicotyledons</taxon>
        <taxon>Gunneridae</taxon>
        <taxon>Pentapetalae</taxon>
        <taxon>rosids</taxon>
        <taxon>fabids</taxon>
        <taxon>Malpighiales</taxon>
        <taxon>Euphorbiaceae</taxon>
        <taxon>Crotonoideae</taxon>
        <taxon>Jatropheae</taxon>
        <taxon>Jatropha</taxon>
    </lineage>
</organism>
<name>A0A067KKW2_JATCU</name>
<gene>
    <name evidence="2" type="ORF">JCGZ_13696</name>
</gene>
<proteinExistence type="predicted"/>
<dbReference type="Proteomes" id="UP000027138">
    <property type="component" value="Unassembled WGS sequence"/>
</dbReference>
<feature type="region of interest" description="Disordered" evidence="1">
    <location>
        <begin position="306"/>
        <end position="325"/>
    </location>
</feature>